<feature type="transmembrane region" description="Helical" evidence="9">
    <location>
        <begin position="343"/>
        <end position="360"/>
    </location>
</feature>
<keyword evidence="6 9" id="KW-1133">Transmembrane helix</keyword>
<dbReference type="EMBL" id="JAFBEC010000004">
    <property type="protein sequence ID" value="MBM7632725.1"/>
    <property type="molecule type" value="Genomic_DNA"/>
</dbReference>
<gene>
    <name evidence="10" type="ORF">JOD17_001819</name>
</gene>
<feature type="transmembrane region" description="Helical" evidence="9">
    <location>
        <begin position="372"/>
        <end position="391"/>
    </location>
</feature>
<accession>A0ABS2PCE0</accession>
<feature type="transmembrane region" description="Helical" evidence="9">
    <location>
        <begin position="76"/>
        <end position="96"/>
    </location>
</feature>
<keyword evidence="5 9" id="KW-0812">Transmembrane</keyword>
<keyword evidence="7 9" id="KW-0472">Membrane</keyword>
<evidence type="ECO:0000313" key="10">
    <source>
        <dbReference type="EMBL" id="MBM7632725.1"/>
    </source>
</evidence>
<feature type="transmembrane region" description="Helical" evidence="9">
    <location>
        <begin position="427"/>
        <end position="450"/>
    </location>
</feature>
<feature type="transmembrane region" description="Helical" evidence="9">
    <location>
        <begin position="471"/>
        <end position="490"/>
    </location>
</feature>
<evidence type="ECO:0000256" key="9">
    <source>
        <dbReference type="SAM" id="Phobius"/>
    </source>
</evidence>
<protein>
    <submittedName>
        <fullName evidence="10">Glycine betaine transporter</fullName>
    </submittedName>
</protein>
<comment type="subcellular location">
    <subcellularLocation>
        <location evidence="1">Cell membrane</location>
        <topology evidence="1">Multi-pass membrane protein</topology>
    </subcellularLocation>
</comment>
<feature type="transmembrane region" description="Helical" evidence="9">
    <location>
        <begin position="38"/>
        <end position="56"/>
    </location>
</feature>
<evidence type="ECO:0000256" key="1">
    <source>
        <dbReference type="ARBA" id="ARBA00004651"/>
    </source>
</evidence>
<comment type="caution">
    <text evidence="10">The sequence shown here is derived from an EMBL/GenBank/DDBJ whole genome shotgun (WGS) entry which is preliminary data.</text>
</comment>
<dbReference type="Pfam" id="PF02028">
    <property type="entry name" value="BCCT"/>
    <property type="match status" value="1"/>
</dbReference>
<evidence type="ECO:0000256" key="6">
    <source>
        <dbReference type="ARBA" id="ARBA00022989"/>
    </source>
</evidence>
<evidence type="ECO:0000313" key="11">
    <source>
        <dbReference type="Proteomes" id="UP000741863"/>
    </source>
</evidence>
<sequence length="584" mass="64405">MPFYYTLHFEGRKRKGDSLIFTNSMANHYTYETKRPNIVFAISAVLVASFVLWGALSPGSLETAANTALDFMIETFGWYYMIITAIFVALSLFLVVSPFGKIRLGKSDDRPEYNYPTWVGMIFAAGIGVGFVFWGVAEPVLYFDDPPDNIAPGTEQSAIVGLRYGVFHWSLHVWAIFGLVGLVLAYVQFRKNQPALISSAFSTLFGKQMQGWAGKSIDIFAVIATAMGVATTFGLSALQMSGGLSYISPLENNFLTQFTIIAIVTVLFMVSAATGVNRGIKYLSNVNLVLASILLLFVIFVGPTLFIADNFVQVLGGYIANIIPMSLQMTPYSDSDWLGNNTIFFWAWHMSWAPFIGLFIARISRGRTVREFMMGVLLLPSLVGVIWFTAFGSTGLHQEIFGGTGISSIVAESPEVALFDMLSNMPLAFISSILAFILIGIFFITSADSASYVLGVMTSQGGLKPMISIKFIWGVLIAGTASVLLLTGGLEGLQTAAIVSALPFSFIMLGMLACMLILMTRDLKEIREQAKETERNEIKQDLRDELYDDLKEEVYEEIRNDISETKNDSRVDESDTDDHNPKKE</sequence>
<name>A0ABS2PCE0_9BACL</name>
<evidence type="ECO:0000256" key="7">
    <source>
        <dbReference type="ARBA" id="ARBA00023136"/>
    </source>
</evidence>
<feature type="transmembrane region" description="Helical" evidence="9">
    <location>
        <begin position="288"/>
        <end position="308"/>
    </location>
</feature>
<evidence type="ECO:0000256" key="5">
    <source>
        <dbReference type="ARBA" id="ARBA00022692"/>
    </source>
</evidence>
<feature type="transmembrane region" description="Helical" evidence="9">
    <location>
        <begin position="117"/>
        <end position="137"/>
    </location>
</feature>
<dbReference type="Proteomes" id="UP000741863">
    <property type="component" value="Unassembled WGS sequence"/>
</dbReference>
<organism evidence="10 11">
    <name type="scientific">Geomicrobium sediminis</name>
    <dbReference type="NCBI Taxonomy" id="1347788"/>
    <lineage>
        <taxon>Bacteria</taxon>
        <taxon>Bacillati</taxon>
        <taxon>Bacillota</taxon>
        <taxon>Bacilli</taxon>
        <taxon>Bacillales</taxon>
        <taxon>Geomicrobium</taxon>
    </lineage>
</organism>
<keyword evidence="4" id="KW-1003">Cell membrane</keyword>
<keyword evidence="11" id="KW-1185">Reference proteome</keyword>
<feature type="transmembrane region" description="Helical" evidence="9">
    <location>
        <begin position="171"/>
        <end position="189"/>
    </location>
</feature>
<comment type="similarity">
    <text evidence="2">Belongs to the BCCT transporter (TC 2.A.15) family.</text>
</comment>
<feature type="transmembrane region" description="Helical" evidence="9">
    <location>
        <begin position="258"/>
        <end position="276"/>
    </location>
</feature>
<evidence type="ECO:0000256" key="2">
    <source>
        <dbReference type="ARBA" id="ARBA00005658"/>
    </source>
</evidence>
<evidence type="ECO:0000256" key="3">
    <source>
        <dbReference type="ARBA" id="ARBA00022448"/>
    </source>
</evidence>
<dbReference type="NCBIfam" id="TIGR00842">
    <property type="entry name" value="bcct"/>
    <property type="match status" value="1"/>
</dbReference>
<feature type="transmembrane region" description="Helical" evidence="9">
    <location>
        <begin position="496"/>
        <end position="518"/>
    </location>
</feature>
<keyword evidence="3" id="KW-0813">Transport</keyword>
<feature type="transmembrane region" description="Helical" evidence="9">
    <location>
        <begin position="217"/>
        <end position="238"/>
    </location>
</feature>
<proteinExistence type="inferred from homology"/>
<dbReference type="RefSeq" id="WP_239575352.1">
    <property type="nucleotide sequence ID" value="NZ_JAFBEC010000004.1"/>
</dbReference>
<evidence type="ECO:0000256" key="8">
    <source>
        <dbReference type="SAM" id="MobiDB-lite"/>
    </source>
</evidence>
<dbReference type="InterPro" id="IPR000060">
    <property type="entry name" value="BCCT_transptr"/>
</dbReference>
<dbReference type="PANTHER" id="PTHR30047">
    <property type="entry name" value="HIGH-AFFINITY CHOLINE TRANSPORT PROTEIN-RELATED"/>
    <property type="match status" value="1"/>
</dbReference>
<evidence type="ECO:0000256" key="4">
    <source>
        <dbReference type="ARBA" id="ARBA00022475"/>
    </source>
</evidence>
<reference evidence="10 11" key="1">
    <citation type="submission" date="2021-01" db="EMBL/GenBank/DDBJ databases">
        <title>Genomic Encyclopedia of Type Strains, Phase IV (KMG-IV): sequencing the most valuable type-strain genomes for metagenomic binning, comparative biology and taxonomic classification.</title>
        <authorList>
            <person name="Goeker M."/>
        </authorList>
    </citation>
    <scope>NUCLEOTIDE SEQUENCE [LARGE SCALE GENOMIC DNA]</scope>
    <source>
        <strain evidence="10 11">DSM 25540</strain>
    </source>
</reference>
<feature type="region of interest" description="Disordered" evidence="8">
    <location>
        <begin position="558"/>
        <end position="584"/>
    </location>
</feature>
<dbReference type="PANTHER" id="PTHR30047:SF7">
    <property type="entry name" value="HIGH-AFFINITY CHOLINE TRANSPORT PROTEIN"/>
    <property type="match status" value="1"/>
</dbReference>